<reference evidence="3 4" key="1">
    <citation type="submission" date="2019-07" db="EMBL/GenBank/DDBJ databases">
        <title>Rufibacter sp. nov., isolated from lake sediment.</title>
        <authorList>
            <person name="Qu J.-H."/>
        </authorList>
    </citation>
    <scope>NUCLEOTIDE SEQUENCE [LARGE SCALE GENOMIC DNA]</scope>
    <source>
        <strain evidence="3 4">NBS58-1</strain>
    </source>
</reference>
<organism evidence="3 4">
    <name type="scientific">Rufibacter hautae</name>
    <dbReference type="NCBI Taxonomy" id="2595005"/>
    <lineage>
        <taxon>Bacteria</taxon>
        <taxon>Pseudomonadati</taxon>
        <taxon>Bacteroidota</taxon>
        <taxon>Cytophagia</taxon>
        <taxon>Cytophagales</taxon>
        <taxon>Hymenobacteraceae</taxon>
        <taxon>Rufibacter</taxon>
    </lineage>
</organism>
<dbReference type="InterPro" id="IPR011152">
    <property type="entry name" value="Pesterase_MJ0912"/>
</dbReference>
<evidence type="ECO:0000256" key="1">
    <source>
        <dbReference type="ARBA" id="ARBA00008950"/>
    </source>
</evidence>
<evidence type="ECO:0000259" key="2">
    <source>
        <dbReference type="Pfam" id="PF12850"/>
    </source>
</evidence>
<name>A0A5B6THQ1_9BACT</name>
<keyword evidence="4" id="KW-1185">Reference proteome</keyword>
<dbReference type="PIRSF" id="PIRSF000883">
    <property type="entry name" value="Pesterase_MJ0912"/>
    <property type="match status" value="1"/>
</dbReference>
<sequence length="259" mass="29242">MRIALFSDIHANLPALEAVLAHLDTQNLDAVYCLGDLVGYAPWPNEVVAEIRKRRIPTIAGNYDEGVGLGSPNCGCAYKTDAEKDLGQQSIDYTNGVITPENRQYLRMLPRHLRLTFLDESKEENRIEALLVHGSPRKINEYLFEDRPEQSLLKMMQEASADLLFFGHTHKPYHRVLPYEHEGQTRYRHAINTGSVGKPKDGDPRAGYVILELTPDSNLRQPDSIKVEFVRVSYEVEKAAEAIEASPLPNKFAQMLRTA</sequence>
<protein>
    <submittedName>
        <fullName evidence="3">Metallophosphoesterase family protein</fullName>
    </submittedName>
</protein>
<dbReference type="PANTHER" id="PTHR42850:SF2">
    <property type="entry name" value="BLL5683 PROTEIN"/>
    <property type="match status" value="1"/>
</dbReference>
<dbReference type="RefSeq" id="WP_149089433.1">
    <property type="nucleotide sequence ID" value="NZ_VKKY01000001.1"/>
</dbReference>
<evidence type="ECO:0000313" key="4">
    <source>
        <dbReference type="Proteomes" id="UP000324133"/>
    </source>
</evidence>
<gene>
    <name evidence="3" type="ORF">FOA19_03705</name>
</gene>
<dbReference type="Pfam" id="PF12850">
    <property type="entry name" value="Metallophos_2"/>
    <property type="match status" value="1"/>
</dbReference>
<dbReference type="EMBL" id="VKKY01000001">
    <property type="protein sequence ID" value="KAA3439793.1"/>
    <property type="molecule type" value="Genomic_DNA"/>
</dbReference>
<dbReference type="InterPro" id="IPR050126">
    <property type="entry name" value="Ap4A_hydrolase"/>
</dbReference>
<dbReference type="InterPro" id="IPR029052">
    <property type="entry name" value="Metallo-depent_PP-like"/>
</dbReference>
<dbReference type="InterPro" id="IPR024654">
    <property type="entry name" value="Calcineurin-like_PHP_lpxH"/>
</dbReference>
<dbReference type="PANTHER" id="PTHR42850">
    <property type="entry name" value="METALLOPHOSPHOESTERASE"/>
    <property type="match status" value="1"/>
</dbReference>
<feature type="domain" description="Calcineurin-like phosphoesterase" evidence="2">
    <location>
        <begin position="1"/>
        <end position="214"/>
    </location>
</feature>
<proteinExistence type="inferred from homology"/>
<dbReference type="GO" id="GO:0005737">
    <property type="term" value="C:cytoplasm"/>
    <property type="evidence" value="ECO:0007669"/>
    <property type="project" value="TreeGrafter"/>
</dbReference>
<dbReference type="GO" id="GO:0016791">
    <property type="term" value="F:phosphatase activity"/>
    <property type="evidence" value="ECO:0007669"/>
    <property type="project" value="TreeGrafter"/>
</dbReference>
<dbReference type="Gene3D" id="3.60.21.10">
    <property type="match status" value="1"/>
</dbReference>
<comment type="similarity">
    <text evidence="1">Belongs to the metallophosphoesterase superfamily. YfcE family.</text>
</comment>
<dbReference type="AlphaFoldDB" id="A0A5B6THQ1"/>
<dbReference type="OrthoDB" id="9813918at2"/>
<evidence type="ECO:0000313" key="3">
    <source>
        <dbReference type="EMBL" id="KAA3439793.1"/>
    </source>
</evidence>
<dbReference type="Proteomes" id="UP000324133">
    <property type="component" value="Unassembled WGS sequence"/>
</dbReference>
<comment type="caution">
    <text evidence="3">The sequence shown here is derived from an EMBL/GenBank/DDBJ whole genome shotgun (WGS) entry which is preliminary data.</text>
</comment>
<dbReference type="SUPFAM" id="SSF56300">
    <property type="entry name" value="Metallo-dependent phosphatases"/>
    <property type="match status" value="1"/>
</dbReference>
<accession>A0A5B6THQ1</accession>